<dbReference type="Proteomes" id="UP000509750">
    <property type="component" value="Chromosome"/>
</dbReference>
<reference evidence="1 2" key="1">
    <citation type="submission" date="2020-07" db="EMBL/GenBank/DDBJ databases">
        <title>Gai3-2, isolated from salt lake.</title>
        <authorList>
            <person name="Cui H."/>
            <person name="Shi X."/>
        </authorList>
    </citation>
    <scope>NUCLEOTIDE SEQUENCE [LARGE SCALE GENOMIC DNA]</scope>
    <source>
        <strain evidence="1 2">Gai3-2</strain>
    </source>
</reference>
<accession>A0A7D5GG37</accession>
<evidence type="ECO:0000313" key="2">
    <source>
        <dbReference type="Proteomes" id="UP000509750"/>
    </source>
</evidence>
<gene>
    <name evidence="1" type="ORF">HUG10_02575</name>
</gene>
<dbReference type="RefSeq" id="WP_179168066.1">
    <property type="nucleotide sequence ID" value="NZ_CP058529.1"/>
</dbReference>
<dbReference type="KEGG" id="halg:HUG10_02575"/>
<dbReference type="EMBL" id="CP058529">
    <property type="protein sequence ID" value="QLG26491.1"/>
    <property type="molecule type" value="Genomic_DNA"/>
</dbReference>
<protein>
    <recommendedName>
        <fullName evidence="3">Type 4 fimbrial biogenesis protein PilX N-terminal domain-containing protein</fullName>
    </recommendedName>
</protein>
<proteinExistence type="predicted"/>
<organism evidence="1 2">
    <name type="scientific">Halorarum halophilum</name>
    <dbReference type="NCBI Taxonomy" id="2743090"/>
    <lineage>
        <taxon>Archaea</taxon>
        <taxon>Methanobacteriati</taxon>
        <taxon>Methanobacteriota</taxon>
        <taxon>Stenosarchaea group</taxon>
        <taxon>Halobacteria</taxon>
        <taxon>Halobacteriales</taxon>
        <taxon>Haloferacaceae</taxon>
        <taxon>Halorarum</taxon>
    </lineage>
</organism>
<name>A0A7D5GG37_9EURY</name>
<dbReference type="InterPro" id="IPR055712">
    <property type="entry name" value="DUF7288"/>
</dbReference>
<keyword evidence="2" id="KW-1185">Reference proteome</keyword>
<sequence length="194" mass="20516">MRGQAHTLEAIVAGFLLLSTVAFALQVTAVTPLTGSTSNQHIQNQQGAMAEGVLDAAVANGTLKPTLLAWNGTDEAFHGATRDGYLNGGPPTPFGELLNETFRSRGVAMDVTVTFLRPDDRMDGVALVNLGAPSDNSAVATTTVTLFDDDRVHDADGNPTGSRLDGTDAFYADDASPDSPLYNVLRIEVVVWRI</sequence>
<dbReference type="Pfam" id="PF23959">
    <property type="entry name" value="DUF7288"/>
    <property type="match status" value="1"/>
</dbReference>
<dbReference type="GeneID" id="56027682"/>
<evidence type="ECO:0008006" key="3">
    <source>
        <dbReference type="Google" id="ProtNLM"/>
    </source>
</evidence>
<dbReference type="AlphaFoldDB" id="A0A7D5GG37"/>
<dbReference type="OrthoDB" id="324613at2157"/>
<evidence type="ECO:0000313" key="1">
    <source>
        <dbReference type="EMBL" id="QLG26491.1"/>
    </source>
</evidence>